<dbReference type="EMBL" id="BTRK01000003">
    <property type="protein sequence ID" value="GMR43981.1"/>
    <property type="molecule type" value="Genomic_DNA"/>
</dbReference>
<feature type="region of interest" description="Disordered" evidence="4">
    <location>
        <begin position="1"/>
        <end position="28"/>
    </location>
</feature>
<dbReference type="SUPFAM" id="SSF56112">
    <property type="entry name" value="Protein kinase-like (PK-like)"/>
    <property type="match status" value="1"/>
</dbReference>
<protein>
    <recommendedName>
        <fullName evidence="5">Alpha-type protein kinase domain-containing protein</fullName>
    </recommendedName>
</protein>
<dbReference type="Pfam" id="PF02816">
    <property type="entry name" value="Alpha_kinase"/>
    <property type="match status" value="1"/>
</dbReference>
<dbReference type="Gene3D" id="3.20.200.10">
    <property type="entry name" value="MHCK/EF2 kinase"/>
    <property type="match status" value="1"/>
</dbReference>
<keyword evidence="3" id="KW-0418">Kinase</keyword>
<keyword evidence="1" id="KW-0723">Serine/threonine-protein kinase</keyword>
<dbReference type="PANTHER" id="PTHR47763:SF4">
    <property type="entry name" value="ALPHA-PROTEIN KINASE VWKA"/>
    <property type="match status" value="1"/>
</dbReference>
<sequence length="609" mass="69192">MKEDTTRERSEWTRPREPSKSKEAAKESRQYLKLGKRLKAIYKDEGLDFGTDLPDEETLIDRFRVATRLRKGRIEDVFRNIRRARNVQLCFLVDCIGSMQPHIDGVRQSIFEIVRKLTAEGRQVADALAKSLTLAFFAYRDHNDEAKHFGVMPFTNADQFKTLCTRLTAIGGPSGAFHDLCELETATNLNWSESCGTKVMFHICDYPCHGKEFHNGVDDGQPDGDPKGRTPQELFRKIRGKGIQYHFGKITSYTDIMIQKFSVAYGDVIIEFDVKNVKDIEDSVVNAVTQSVDSSISSSKITVGAARVERTFTMDKTEPDWSTLRETKGRFFSYLLPKSIKDIKDDEPLERKKLKEAIVKLAKSPFGRGAERLAYYGKDVSTYDANSGNKSDTKTPPATRERDIRKKNEEIVLKEYLHTGKGMNSAKRYELSNQLQTIAAFLAQEFMKDVKKKDSTFKHIIKFIKIRTLVLNELAPYRYMSCEKRLSAGDKFVRFTNNADYHINVAKAMSYGVSMEYVELVTAFSHWTYKATNRFLMVVDLEGVVPQSIGSEGSKGVLLTDPAIHCTDLTRYGKLNHGPGGMKKFFDHHVCNQFCKKLGLEGFVSNMSV</sequence>
<accession>A0AAN4ZNI9</accession>
<dbReference type="PROSITE" id="PS51158">
    <property type="entry name" value="ALPHA_KINASE"/>
    <property type="match status" value="1"/>
</dbReference>
<dbReference type="SUPFAM" id="SSF53300">
    <property type="entry name" value="vWA-like"/>
    <property type="match status" value="1"/>
</dbReference>
<dbReference type="InterPro" id="IPR036465">
    <property type="entry name" value="vWFA_dom_sf"/>
</dbReference>
<evidence type="ECO:0000256" key="1">
    <source>
        <dbReference type="ARBA" id="ARBA00022527"/>
    </source>
</evidence>
<proteinExistence type="predicted"/>
<dbReference type="InterPro" id="IPR011009">
    <property type="entry name" value="Kinase-like_dom_sf"/>
</dbReference>
<gene>
    <name evidence="6" type="ORF">PMAYCL1PPCAC_14176</name>
</gene>
<evidence type="ECO:0000313" key="7">
    <source>
        <dbReference type="Proteomes" id="UP001328107"/>
    </source>
</evidence>
<dbReference type="InterPro" id="IPR052969">
    <property type="entry name" value="Thr-specific_kinase-like"/>
</dbReference>
<evidence type="ECO:0000256" key="4">
    <source>
        <dbReference type="SAM" id="MobiDB-lite"/>
    </source>
</evidence>
<dbReference type="PANTHER" id="PTHR47763">
    <property type="entry name" value="ALPHA-PROTEIN KINASE VWKA"/>
    <property type="match status" value="1"/>
</dbReference>
<evidence type="ECO:0000256" key="3">
    <source>
        <dbReference type="ARBA" id="ARBA00022777"/>
    </source>
</evidence>
<evidence type="ECO:0000259" key="5">
    <source>
        <dbReference type="PROSITE" id="PS51158"/>
    </source>
</evidence>
<organism evidence="6 7">
    <name type="scientific">Pristionchus mayeri</name>
    <dbReference type="NCBI Taxonomy" id="1317129"/>
    <lineage>
        <taxon>Eukaryota</taxon>
        <taxon>Metazoa</taxon>
        <taxon>Ecdysozoa</taxon>
        <taxon>Nematoda</taxon>
        <taxon>Chromadorea</taxon>
        <taxon>Rhabditida</taxon>
        <taxon>Rhabditina</taxon>
        <taxon>Diplogasteromorpha</taxon>
        <taxon>Diplogasteroidea</taxon>
        <taxon>Neodiplogasteridae</taxon>
        <taxon>Pristionchus</taxon>
    </lineage>
</organism>
<comment type="caution">
    <text evidence="6">The sequence shown here is derived from an EMBL/GenBank/DDBJ whole genome shotgun (WGS) entry which is preliminary data.</text>
</comment>
<keyword evidence="2" id="KW-0808">Transferase</keyword>
<reference evidence="7" key="1">
    <citation type="submission" date="2022-10" db="EMBL/GenBank/DDBJ databases">
        <title>Genome assembly of Pristionchus species.</title>
        <authorList>
            <person name="Yoshida K."/>
            <person name="Sommer R.J."/>
        </authorList>
    </citation>
    <scope>NUCLEOTIDE SEQUENCE [LARGE SCALE GENOMIC DNA]</scope>
    <source>
        <strain evidence="7">RS5460</strain>
    </source>
</reference>
<dbReference type="Proteomes" id="UP001328107">
    <property type="component" value="Unassembled WGS sequence"/>
</dbReference>
<dbReference type="InterPro" id="IPR004166">
    <property type="entry name" value="a-kinase_dom"/>
</dbReference>
<dbReference type="GO" id="GO:0005524">
    <property type="term" value="F:ATP binding"/>
    <property type="evidence" value="ECO:0007669"/>
    <property type="project" value="InterPro"/>
</dbReference>
<name>A0AAN4ZNI9_9BILA</name>
<dbReference type="Gene3D" id="3.30.200.20">
    <property type="entry name" value="Phosphorylase Kinase, domain 1"/>
    <property type="match status" value="1"/>
</dbReference>
<keyword evidence="7" id="KW-1185">Reference proteome</keyword>
<dbReference type="SMART" id="SM00811">
    <property type="entry name" value="Alpha_kinase"/>
    <property type="match status" value="1"/>
</dbReference>
<dbReference type="Gene3D" id="3.40.50.410">
    <property type="entry name" value="von Willebrand factor, type A domain"/>
    <property type="match status" value="1"/>
</dbReference>
<feature type="domain" description="Alpha-type protein kinase" evidence="5">
    <location>
        <begin position="341"/>
        <end position="603"/>
    </location>
</feature>
<evidence type="ECO:0000313" key="6">
    <source>
        <dbReference type="EMBL" id="GMR43981.1"/>
    </source>
</evidence>
<dbReference type="AlphaFoldDB" id="A0AAN4ZNI9"/>
<dbReference type="GO" id="GO:0004674">
    <property type="term" value="F:protein serine/threonine kinase activity"/>
    <property type="evidence" value="ECO:0007669"/>
    <property type="project" value="UniProtKB-KW"/>
</dbReference>
<evidence type="ECO:0000256" key="2">
    <source>
        <dbReference type="ARBA" id="ARBA00022679"/>
    </source>
</evidence>